<dbReference type="InterPro" id="IPR051396">
    <property type="entry name" value="Bact_Antivir_Def_Nuclease"/>
</dbReference>
<feature type="domain" description="Rad50/SbcC-type AAA" evidence="2">
    <location>
        <begin position="5"/>
        <end position="71"/>
    </location>
</feature>
<name>A0A9J6QST6_9ENTR</name>
<dbReference type="EMBL" id="JAMGZJ010000078">
    <property type="protein sequence ID" value="MCU6671397.1"/>
    <property type="molecule type" value="Genomic_DNA"/>
</dbReference>
<gene>
    <name evidence="3" type="ORF">M8013_22005</name>
</gene>
<comment type="caution">
    <text evidence="3">The sequence shown here is derived from an EMBL/GenBank/DDBJ whole genome shotgun (WGS) entry which is preliminary data.</text>
</comment>
<dbReference type="InterPro" id="IPR027417">
    <property type="entry name" value="P-loop_NTPase"/>
</dbReference>
<dbReference type="AlphaFoldDB" id="A0A9J6QST6"/>
<protein>
    <submittedName>
        <fullName evidence="3">AAA family ATPase</fullName>
    </submittedName>
</protein>
<dbReference type="RefSeq" id="WP_271269875.1">
    <property type="nucleotide sequence ID" value="NZ_JAMGZJ010000078.1"/>
</dbReference>
<accession>A0A9J6QST6</accession>
<feature type="domain" description="ATPase AAA-type core" evidence="1">
    <location>
        <begin position="194"/>
        <end position="287"/>
    </location>
</feature>
<dbReference type="SUPFAM" id="SSF52540">
    <property type="entry name" value="P-loop containing nucleoside triphosphate hydrolases"/>
    <property type="match status" value="1"/>
</dbReference>
<reference evidence="3" key="1">
    <citation type="submission" date="2022-05" db="EMBL/GenBank/DDBJ databases">
        <title>Description of a novel species of Leclercia; Leclercia tamurae and the Proposal for a Novel Genus Silvania gen. nov. Containing Two Novel Species Silvania hatchlandensis sp. nov. and Silvania confinis sp. nov. Isolated from the Rhizosphere of Oak.</title>
        <authorList>
            <person name="Maddock D.W."/>
            <person name="Brady C.L."/>
            <person name="Denman S."/>
            <person name="Arnold D."/>
        </authorList>
    </citation>
    <scope>NUCLEOTIDE SEQUENCE</scope>
    <source>
        <strain evidence="3">H4N4</strain>
    </source>
</reference>
<dbReference type="InterPro" id="IPR038729">
    <property type="entry name" value="Rad50/SbcC_AAA"/>
</dbReference>
<dbReference type="Gene3D" id="3.40.50.300">
    <property type="entry name" value="P-loop containing nucleotide triphosphate hydrolases"/>
    <property type="match status" value="1"/>
</dbReference>
<organism evidence="3 4">
    <name type="scientific">Silvania confinis</name>
    <dbReference type="NCBI Taxonomy" id="2926470"/>
    <lineage>
        <taxon>Bacteria</taxon>
        <taxon>Pseudomonadati</taxon>
        <taxon>Pseudomonadota</taxon>
        <taxon>Gammaproteobacteria</taxon>
        <taxon>Enterobacterales</taxon>
        <taxon>Enterobacteriaceae</taxon>
        <taxon>Silvania</taxon>
    </lineage>
</organism>
<evidence type="ECO:0000313" key="3">
    <source>
        <dbReference type="EMBL" id="MCU6671397.1"/>
    </source>
</evidence>
<evidence type="ECO:0000313" key="4">
    <source>
        <dbReference type="Proteomes" id="UP001061282"/>
    </source>
</evidence>
<evidence type="ECO:0000259" key="1">
    <source>
        <dbReference type="Pfam" id="PF13304"/>
    </source>
</evidence>
<keyword evidence="4" id="KW-1185">Reference proteome</keyword>
<dbReference type="GO" id="GO:0006302">
    <property type="term" value="P:double-strand break repair"/>
    <property type="evidence" value="ECO:0007669"/>
    <property type="project" value="InterPro"/>
</dbReference>
<dbReference type="Proteomes" id="UP001061282">
    <property type="component" value="Unassembled WGS sequence"/>
</dbReference>
<proteinExistence type="predicted"/>
<dbReference type="Pfam" id="PF13304">
    <property type="entry name" value="AAA_21"/>
    <property type="match status" value="1"/>
</dbReference>
<sequence length="393" mass="44828">MKLTELTINNIGGIKSLKIDFKPDMNIICGPNGVGKSTLLLAASFPFFQGNTQKIKRNINSPTGDVSLKIQDGGAHFNPVANIDSQLPSDFMHYYPRDGFDKKKLMKFETMRNFDYQHLAALNAESKLLDDEIALQIFTGVNLFNIKEWFAKRVLFENVKDGYSLNVIKNLHLAINCISILNPEYSFSRVDPRTYDIFVNTPTGEIWYEYLSSGLKSCMSLLLGIIKEIELRFPEDDIYAPEFDGIILIDEIELHLHPEWQARIIEALTTTFPLVQFIVTTHSPHVVQNAKSHQILALVPDENGAVRIKELPNNDLGYSAWTVEEVLLDVMGMESTLSRKLQNLLSDFEKHIDADEFSKAKEIYEYLDVALHQNNVLRKSLKISLMSIREREE</sequence>
<dbReference type="PANTHER" id="PTHR43581:SF2">
    <property type="entry name" value="EXCINUCLEASE ATPASE SUBUNIT"/>
    <property type="match status" value="1"/>
</dbReference>
<evidence type="ECO:0000259" key="2">
    <source>
        <dbReference type="Pfam" id="PF13476"/>
    </source>
</evidence>
<dbReference type="InterPro" id="IPR003959">
    <property type="entry name" value="ATPase_AAA_core"/>
</dbReference>
<dbReference type="PANTHER" id="PTHR43581">
    <property type="entry name" value="ATP/GTP PHOSPHATASE"/>
    <property type="match status" value="1"/>
</dbReference>
<dbReference type="GO" id="GO:0005524">
    <property type="term" value="F:ATP binding"/>
    <property type="evidence" value="ECO:0007669"/>
    <property type="project" value="InterPro"/>
</dbReference>
<dbReference type="Pfam" id="PF13476">
    <property type="entry name" value="AAA_23"/>
    <property type="match status" value="1"/>
</dbReference>
<dbReference type="GO" id="GO:0016887">
    <property type="term" value="F:ATP hydrolysis activity"/>
    <property type="evidence" value="ECO:0007669"/>
    <property type="project" value="InterPro"/>
</dbReference>